<proteinExistence type="predicted"/>
<feature type="non-terminal residue" evidence="4">
    <location>
        <position position="1"/>
    </location>
</feature>
<dbReference type="InterPro" id="IPR037103">
    <property type="entry name" value="Tubulin/FtsZ-like_C"/>
</dbReference>
<dbReference type="AlphaFoldDB" id="X1MB00"/>
<dbReference type="GO" id="GO:0005525">
    <property type="term" value="F:GTP binding"/>
    <property type="evidence" value="ECO:0007669"/>
    <property type="project" value="UniProtKB-KW"/>
</dbReference>
<evidence type="ECO:0000256" key="2">
    <source>
        <dbReference type="ARBA" id="ARBA00023134"/>
    </source>
</evidence>
<protein>
    <recommendedName>
        <fullName evidence="3">Tubulin-like CetZ C-terminal domain-containing protein</fullName>
    </recommendedName>
</protein>
<keyword evidence="1" id="KW-0547">Nucleotide-binding</keyword>
<gene>
    <name evidence="4" type="ORF">S06H3_22133</name>
</gene>
<accession>X1MB00</accession>
<feature type="domain" description="Tubulin-like CetZ C-terminal" evidence="3">
    <location>
        <begin position="7"/>
        <end position="173"/>
    </location>
</feature>
<reference evidence="4" key="1">
    <citation type="journal article" date="2014" name="Front. Microbiol.">
        <title>High frequency of phylogenetically diverse reductive dehalogenase-homologous genes in deep subseafloor sedimentary metagenomes.</title>
        <authorList>
            <person name="Kawai M."/>
            <person name="Futagami T."/>
            <person name="Toyoda A."/>
            <person name="Takaki Y."/>
            <person name="Nishi S."/>
            <person name="Hori S."/>
            <person name="Arai W."/>
            <person name="Tsubouchi T."/>
            <person name="Morono Y."/>
            <person name="Uchiyama I."/>
            <person name="Ito T."/>
            <person name="Fujiyama A."/>
            <person name="Inagaki F."/>
            <person name="Takami H."/>
        </authorList>
    </citation>
    <scope>NUCLEOTIDE SEQUENCE</scope>
    <source>
        <strain evidence="4">Expedition CK06-06</strain>
    </source>
</reference>
<organism evidence="4">
    <name type="scientific">marine sediment metagenome</name>
    <dbReference type="NCBI Taxonomy" id="412755"/>
    <lineage>
        <taxon>unclassified sequences</taxon>
        <taxon>metagenomes</taxon>
        <taxon>ecological metagenomes</taxon>
    </lineage>
</organism>
<sequence>YPAETNLATINGRIAEPFYNLLCAGEETSKKYIGSRTLDAGDIIQTIAGWTVIGEGKSSIPRRIPLLGQRRDFRDRMSETSKAAHAMDEAIGELSLTCNPKNAGRALYLVTAPPKEMKMEVIKQLGDNLKTVAPDALIRSGDYPRQKGSLNVTVILSEISSARKITSYFTKAIDLISVMKAKRGLEYSNRKLEDTFNDIPVLL</sequence>
<evidence type="ECO:0000313" key="4">
    <source>
        <dbReference type="EMBL" id="GAI11870.1"/>
    </source>
</evidence>
<evidence type="ECO:0000259" key="3">
    <source>
        <dbReference type="Pfam" id="PF21011"/>
    </source>
</evidence>
<dbReference type="InterPro" id="IPR048737">
    <property type="entry name" value="CetZ_C"/>
</dbReference>
<keyword evidence="2" id="KW-0342">GTP-binding</keyword>
<dbReference type="Pfam" id="PF21011">
    <property type="entry name" value="CetZ_C"/>
    <property type="match status" value="1"/>
</dbReference>
<name>X1MB00_9ZZZZ</name>
<evidence type="ECO:0000256" key="1">
    <source>
        <dbReference type="ARBA" id="ARBA00022741"/>
    </source>
</evidence>
<comment type="caution">
    <text evidence="4">The sequence shown here is derived from an EMBL/GenBank/DDBJ whole genome shotgun (WGS) entry which is preliminary data.</text>
</comment>
<dbReference type="EMBL" id="BARV01011763">
    <property type="protein sequence ID" value="GAI11870.1"/>
    <property type="molecule type" value="Genomic_DNA"/>
</dbReference>
<dbReference type="Gene3D" id="3.30.1330.20">
    <property type="entry name" value="Tubulin/FtsZ, C-terminal domain"/>
    <property type="match status" value="1"/>
</dbReference>